<gene>
    <name evidence="2" type="ORF">BJEO58_01765</name>
</gene>
<sequence>MSFSHPYPIPHRVALSIGLALIRWARSTTRSAGRLPHPEPTAHHHEDDHATAIRRHQVERQIESERADALRRYLTMPRQP</sequence>
<name>A0A2H1L5J6_9MICO</name>
<dbReference type="Proteomes" id="UP000234462">
    <property type="component" value="Unassembled WGS sequence"/>
</dbReference>
<evidence type="ECO:0000256" key="1">
    <source>
        <dbReference type="SAM" id="MobiDB-lite"/>
    </source>
</evidence>
<keyword evidence="3" id="KW-1185">Reference proteome</keyword>
<proteinExistence type="predicted"/>
<feature type="compositionally biased region" description="Basic and acidic residues" evidence="1">
    <location>
        <begin position="36"/>
        <end position="50"/>
    </location>
</feature>
<accession>A0A2H1L5J6</accession>
<evidence type="ECO:0000313" key="3">
    <source>
        <dbReference type="Proteomes" id="UP000234462"/>
    </source>
</evidence>
<dbReference type="EMBL" id="FXZM01000007">
    <property type="protein sequence ID" value="SMY12171.1"/>
    <property type="molecule type" value="Genomic_DNA"/>
</dbReference>
<feature type="region of interest" description="Disordered" evidence="1">
    <location>
        <begin position="29"/>
        <end position="50"/>
    </location>
</feature>
<dbReference type="AlphaFoldDB" id="A0A2H1L5J6"/>
<dbReference type="OrthoDB" id="4804991at2"/>
<dbReference type="RefSeq" id="WP_101589093.1">
    <property type="nucleotide sequence ID" value="NZ_FXZM01000007.1"/>
</dbReference>
<evidence type="ECO:0000313" key="2">
    <source>
        <dbReference type="EMBL" id="SMY12171.1"/>
    </source>
</evidence>
<organism evidence="2 3">
    <name type="scientific">Brevibacterium jeotgali</name>
    <dbReference type="NCBI Taxonomy" id="1262550"/>
    <lineage>
        <taxon>Bacteria</taxon>
        <taxon>Bacillati</taxon>
        <taxon>Actinomycetota</taxon>
        <taxon>Actinomycetes</taxon>
        <taxon>Micrococcales</taxon>
        <taxon>Brevibacteriaceae</taxon>
        <taxon>Brevibacterium</taxon>
    </lineage>
</organism>
<reference evidence="3" key="1">
    <citation type="submission" date="2017-03" db="EMBL/GenBank/DDBJ databases">
        <authorList>
            <person name="Monnet C."/>
        </authorList>
    </citation>
    <scope>NUCLEOTIDE SEQUENCE [LARGE SCALE GENOMIC DNA]</scope>
    <source>
        <strain evidence="3">SJ5-8</strain>
    </source>
</reference>
<protein>
    <submittedName>
        <fullName evidence="2">Uncharacterized protein</fullName>
    </submittedName>
</protein>